<dbReference type="OrthoDB" id="9805682at2"/>
<dbReference type="Proteomes" id="UP000194798">
    <property type="component" value="Unassembled WGS sequence"/>
</dbReference>
<evidence type="ECO:0000256" key="6">
    <source>
        <dbReference type="ARBA" id="ARBA00022989"/>
    </source>
</evidence>
<dbReference type="PANTHER" id="PTHR30012">
    <property type="entry name" value="GENERAL SECRETION PATHWAY PROTEIN"/>
    <property type="match status" value="1"/>
</dbReference>
<keyword evidence="4" id="KW-0997">Cell inner membrane</keyword>
<evidence type="ECO:0000256" key="5">
    <source>
        <dbReference type="ARBA" id="ARBA00022692"/>
    </source>
</evidence>
<dbReference type="InterPro" id="IPR011850">
    <property type="entry name" value="T2SS_GspF"/>
</dbReference>
<dbReference type="InterPro" id="IPR003004">
    <property type="entry name" value="GspF/PilC"/>
</dbReference>
<dbReference type="Gene3D" id="1.20.81.30">
    <property type="entry name" value="Type II secretion system (T2SS), domain F"/>
    <property type="match status" value="2"/>
</dbReference>
<dbReference type="NCBIfam" id="TIGR02120">
    <property type="entry name" value="GspF"/>
    <property type="match status" value="1"/>
</dbReference>
<feature type="transmembrane region" description="Helical" evidence="8">
    <location>
        <begin position="164"/>
        <end position="189"/>
    </location>
</feature>
<dbReference type="Pfam" id="PF00482">
    <property type="entry name" value="T2SSF"/>
    <property type="match status" value="2"/>
</dbReference>
<name>A0A251X8F1_9GAMM</name>
<dbReference type="InterPro" id="IPR042094">
    <property type="entry name" value="T2SS_GspF_sf"/>
</dbReference>
<evidence type="ECO:0000313" key="11">
    <source>
        <dbReference type="Proteomes" id="UP000194798"/>
    </source>
</evidence>
<keyword evidence="5 8" id="KW-0812">Transmembrane</keyword>
<gene>
    <name evidence="10" type="ORF">TPSD3_08505</name>
</gene>
<comment type="caution">
    <text evidence="10">The sequence shown here is derived from an EMBL/GenBank/DDBJ whole genome shotgun (WGS) entry which is preliminary data.</text>
</comment>
<feature type="transmembrane region" description="Helical" evidence="8">
    <location>
        <begin position="373"/>
        <end position="394"/>
    </location>
</feature>
<feature type="domain" description="Type II secretion system protein GspF" evidence="9">
    <location>
        <begin position="67"/>
        <end position="190"/>
    </location>
</feature>
<protein>
    <submittedName>
        <fullName evidence="10">Type II secretion system protein GspF</fullName>
    </submittedName>
</protein>
<evidence type="ECO:0000256" key="4">
    <source>
        <dbReference type="ARBA" id="ARBA00022519"/>
    </source>
</evidence>
<reference evidence="10 11" key="1">
    <citation type="submission" date="2016-12" db="EMBL/GenBank/DDBJ databases">
        <title>Thioflexothrix psekupsii D3 genome sequencing and assembly.</title>
        <authorList>
            <person name="Fomenkov A."/>
            <person name="Vincze T."/>
            <person name="Grabovich M."/>
            <person name="Anton B.P."/>
            <person name="Dubinina G."/>
            <person name="Orlova M."/>
            <person name="Belousova E."/>
            <person name="Roberts R.J."/>
        </authorList>
    </citation>
    <scope>NUCLEOTIDE SEQUENCE [LARGE SCALE GENOMIC DNA]</scope>
    <source>
        <strain evidence="10">D3</strain>
    </source>
</reference>
<dbReference type="InterPro" id="IPR018076">
    <property type="entry name" value="T2SS_GspF_dom"/>
</dbReference>
<dbReference type="PANTHER" id="PTHR30012:SF0">
    <property type="entry name" value="TYPE II SECRETION SYSTEM PROTEIN F-RELATED"/>
    <property type="match status" value="1"/>
</dbReference>
<evidence type="ECO:0000256" key="1">
    <source>
        <dbReference type="ARBA" id="ARBA00004429"/>
    </source>
</evidence>
<keyword evidence="6 8" id="KW-1133">Transmembrane helix</keyword>
<evidence type="ECO:0000256" key="3">
    <source>
        <dbReference type="ARBA" id="ARBA00022475"/>
    </source>
</evidence>
<dbReference type="AlphaFoldDB" id="A0A251X8F1"/>
<evidence type="ECO:0000313" key="10">
    <source>
        <dbReference type="EMBL" id="OUD14348.1"/>
    </source>
</evidence>
<feature type="domain" description="Type II secretion system protein GspF" evidence="9">
    <location>
        <begin position="270"/>
        <end position="392"/>
    </location>
</feature>
<accession>A0A251X8F1</accession>
<evidence type="ECO:0000256" key="8">
    <source>
        <dbReference type="SAM" id="Phobius"/>
    </source>
</evidence>
<dbReference type="RefSeq" id="WP_086488127.1">
    <property type="nucleotide sequence ID" value="NZ_MSLT01000012.1"/>
</dbReference>
<keyword evidence="7 8" id="KW-0472">Membrane</keyword>
<feature type="transmembrane region" description="Helical" evidence="8">
    <location>
        <begin position="220"/>
        <end position="239"/>
    </location>
</feature>
<evidence type="ECO:0000256" key="7">
    <source>
        <dbReference type="ARBA" id="ARBA00023136"/>
    </source>
</evidence>
<evidence type="ECO:0000256" key="2">
    <source>
        <dbReference type="ARBA" id="ARBA00005745"/>
    </source>
</evidence>
<organism evidence="10 11">
    <name type="scientific">Thioflexithrix psekupsensis</name>
    <dbReference type="NCBI Taxonomy" id="1570016"/>
    <lineage>
        <taxon>Bacteria</taxon>
        <taxon>Pseudomonadati</taxon>
        <taxon>Pseudomonadota</taxon>
        <taxon>Gammaproteobacteria</taxon>
        <taxon>Thiotrichales</taxon>
        <taxon>Thioflexithrix</taxon>
    </lineage>
</organism>
<keyword evidence="3" id="KW-1003">Cell membrane</keyword>
<dbReference type="GO" id="GO:0005886">
    <property type="term" value="C:plasma membrane"/>
    <property type="evidence" value="ECO:0007669"/>
    <property type="project" value="UniProtKB-SubCell"/>
</dbReference>
<dbReference type="EMBL" id="MSLT01000012">
    <property type="protein sequence ID" value="OUD14348.1"/>
    <property type="molecule type" value="Genomic_DNA"/>
</dbReference>
<dbReference type="GO" id="GO:0015628">
    <property type="term" value="P:protein secretion by the type II secretion system"/>
    <property type="evidence" value="ECO:0007669"/>
    <property type="project" value="InterPro"/>
</dbReference>
<keyword evidence="11" id="KW-1185">Reference proteome</keyword>
<dbReference type="FunFam" id="1.20.81.30:FF:000001">
    <property type="entry name" value="Type II secretion system protein F"/>
    <property type="match status" value="2"/>
</dbReference>
<comment type="subcellular location">
    <subcellularLocation>
        <location evidence="1">Cell inner membrane</location>
        <topology evidence="1">Multi-pass membrane protein</topology>
    </subcellularLocation>
</comment>
<dbReference type="PRINTS" id="PR00812">
    <property type="entry name" value="BCTERIALGSPF"/>
</dbReference>
<dbReference type="GO" id="GO:0015627">
    <property type="term" value="C:type II protein secretion system complex"/>
    <property type="evidence" value="ECO:0007669"/>
    <property type="project" value="InterPro"/>
</dbReference>
<proteinExistence type="inferred from homology"/>
<sequence>MAAFEYTALDAKGRTRKGVLEGDTARQIRQQLREQGLSPLTIDEVMKASQQQRRSHTRVGAADLALFTRQLATLVKSGLALEEALRAISEQTEKARLKSLLLAVRARVLEGHSLAEGLALFPKVFPELYRATVAAGEQSGHLDIVLERLADYTETRQHIRQKTLLALFYPALLTTVALLVVVGLLAYVVPQVVQVFLNTRQELPLLTRLLINISDFLKEWGGILLLFLAMGVMGFSYLLRYESFLKRFHHLLLHLPLIARLERGANVARFTRTLSILMASSVPLLDALRITAEVVSNRLIREAILLASDRVREGSSLHDALAASGLFPPMTVYLIASGESSGRLDEMLERAATTQERELESLIAIFLGLFEPLLILLMGGVVLTIVLAILMPIFELNQLVQ</sequence>
<evidence type="ECO:0000259" key="9">
    <source>
        <dbReference type="Pfam" id="PF00482"/>
    </source>
</evidence>
<comment type="similarity">
    <text evidence="2">Belongs to the GSP F family.</text>
</comment>